<proteinExistence type="predicted"/>
<evidence type="ECO:0000313" key="1">
    <source>
        <dbReference type="EMBL" id="KAK6733539.1"/>
    </source>
</evidence>
<organism evidence="1 2">
    <name type="scientific">Necator americanus</name>
    <name type="common">Human hookworm</name>
    <dbReference type="NCBI Taxonomy" id="51031"/>
    <lineage>
        <taxon>Eukaryota</taxon>
        <taxon>Metazoa</taxon>
        <taxon>Ecdysozoa</taxon>
        <taxon>Nematoda</taxon>
        <taxon>Chromadorea</taxon>
        <taxon>Rhabditida</taxon>
        <taxon>Rhabditina</taxon>
        <taxon>Rhabditomorpha</taxon>
        <taxon>Strongyloidea</taxon>
        <taxon>Ancylostomatidae</taxon>
        <taxon>Bunostominae</taxon>
        <taxon>Necator</taxon>
    </lineage>
</organism>
<comment type="caution">
    <text evidence="1">The sequence shown here is derived from an EMBL/GenBank/DDBJ whole genome shotgun (WGS) entry which is preliminary data.</text>
</comment>
<keyword evidence="2" id="KW-1185">Reference proteome</keyword>
<reference evidence="1 2" key="1">
    <citation type="submission" date="2023-08" db="EMBL/GenBank/DDBJ databases">
        <title>A Necator americanus chromosomal reference genome.</title>
        <authorList>
            <person name="Ilik V."/>
            <person name="Petrzelkova K.J."/>
            <person name="Pardy F."/>
            <person name="Fuh T."/>
            <person name="Niatou-Singa F.S."/>
            <person name="Gouil Q."/>
            <person name="Baker L."/>
            <person name="Ritchie M.E."/>
            <person name="Jex A.R."/>
            <person name="Gazzola D."/>
            <person name="Li H."/>
            <person name="Toshio Fujiwara R."/>
            <person name="Zhan B."/>
            <person name="Aroian R.V."/>
            <person name="Pafco B."/>
            <person name="Schwarz E.M."/>
        </authorList>
    </citation>
    <scope>NUCLEOTIDE SEQUENCE [LARGE SCALE GENOMIC DNA]</scope>
    <source>
        <strain evidence="1 2">Aroian</strain>
        <tissue evidence="1">Whole animal</tissue>
    </source>
</reference>
<dbReference type="Proteomes" id="UP001303046">
    <property type="component" value="Unassembled WGS sequence"/>
</dbReference>
<gene>
    <name evidence="1" type="primary">Necator_chrII.g5139</name>
    <name evidence="1" type="ORF">RB195_017347</name>
</gene>
<dbReference type="EMBL" id="JAVFWL010000002">
    <property type="protein sequence ID" value="KAK6733539.1"/>
    <property type="molecule type" value="Genomic_DNA"/>
</dbReference>
<name>A0ABR1C4T1_NECAM</name>
<sequence length="78" mass="9171">MSISKRDQKTHHFRPILKSSRHTSLQHCQQLKPLIKRLFVGCVAVTEDNLQTYLLRHDNRTEGIQKLINDMEKPVSDF</sequence>
<evidence type="ECO:0000313" key="2">
    <source>
        <dbReference type="Proteomes" id="UP001303046"/>
    </source>
</evidence>
<protein>
    <submittedName>
        <fullName evidence="1">Uncharacterized protein</fullName>
    </submittedName>
</protein>
<accession>A0ABR1C4T1</accession>